<feature type="region of interest" description="Disordered" evidence="1">
    <location>
        <begin position="109"/>
        <end position="163"/>
    </location>
</feature>
<feature type="compositionally biased region" description="Low complexity" evidence="1">
    <location>
        <begin position="331"/>
        <end position="346"/>
    </location>
</feature>
<evidence type="ECO:0000256" key="1">
    <source>
        <dbReference type="SAM" id="MobiDB-lite"/>
    </source>
</evidence>
<organism evidence="2">
    <name type="scientific">Lichtheimia ramosa</name>
    <dbReference type="NCBI Taxonomy" id="688394"/>
    <lineage>
        <taxon>Eukaryota</taxon>
        <taxon>Fungi</taxon>
        <taxon>Fungi incertae sedis</taxon>
        <taxon>Mucoromycota</taxon>
        <taxon>Mucoromycotina</taxon>
        <taxon>Mucoromycetes</taxon>
        <taxon>Mucorales</taxon>
        <taxon>Lichtheimiaceae</taxon>
        <taxon>Lichtheimia</taxon>
    </lineage>
</organism>
<dbReference type="OrthoDB" id="2401156at2759"/>
<protein>
    <submittedName>
        <fullName evidence="2">Uncharacterized protein</fullName>
    </submittedName>
</protein>
<sequence length="395" mass="44712">MIQRKRPSIQSYNKHLPRPPYSPNDSIYRAHMKPAAVTSQEQPASSTGYCNDPSSDIRWFDDTSNIDLVLSFMVFDTIVSDQPDDSIFGLTDLIEERTKQLHDSLFDTAEEQGDEEEHKSRHDDNGGIQGSTAATATSSSASQSSPSKIHPCHTLSSRQGPTHHPLTLFHTMKLVNAKERLETYSIAYDHCIRANSGLTKWIKKRSGPPDILCNYTPRQVAWRRPQHKKFGLVRSRLLTREDGTEEMMAKISSHTPTMHNPYNRHTYDTPITASNKSTPTDLLSAAYALLPNTSSDIRHTSLNRFQHDISKRSYDHIDMPGRPLPRKNHSRSGTIDSSSRSVSTSSSDKENCIHRSSSKRTLNSFGKSTLWKYTRNNDTSNIQQHPEMVTQVIRH</sequence>
<feature type="region of interest" description="Disordered" evidence="1">
    <location>
        <begin position="313"/>
        <end position="359"/>
    </location>
</feature>
<accession>A0A077WZB5</accession>
<gene>
    <name evidence="2" type="ORF">LRAMOSA04723</name>
</gene>
<proteinExistence type="predicted"/>
<evidence type="ECO:0000313" key="2">
    <source>
        <dbReference type="EMBL" id="CDS12529.1"/>
    </source>
</evidence>
<dbReference type="AlphaFoldDB" id="A0A077WZB5"/>
<reference evidence="2" key="1">
    <citation type="journal article" date="2014" name="Genome Announc.">
        <title>De novo whole-genome sequence and genome annotation of Lichtheimia ramosa.</title>
        <authorList>
            <person name="Linde J."/>
            <person name="Schwartze V."/>
            <person name="Binder U."/>
            <person name="Lass-Florl C."/>
            <person name="Voigt K."/>
            <person name="Horn F."/>
        </authorList>
    </citation>
    <scope>NUCLEOTIDE SEQUENCE</scope>
    <source>
        <strain evidence="2">JMRC FSU:6197</strain>
    </source>
</reference>
<name>A0A077WZB5_9FUNG</name>
<feature type="compositionally biased region" description="Low complexity" evidence="1">
    <location>
        <begin position="131"/>
        <end position="147"/>
    </location>
</feature>
<feature type="compositionally biased region" description="Basic and acidic residues" evidence="1">
    <location>
        <begin position="116"/>
        <end position="125"/>
    </location>
</feature>
<dbReference type="EMBL" id="LK023357">
    <property type="protein sequence ID" value="CDS12529.1"/>
    <property type="molecule type" value="Genomic_DNA"/>
</dbReference>
<feature type="region of interest" description="Disordered" evidence="1">
    <location>
        <begin position="1"/>
        <end position="26"/>
    </location>
</feature>